<accession>A0ABW2NTS8</accession>
<dbReference type="Proteomes" id="UP001596549">
    <property type="component" value="Unassembled WGS sequence"/>
</dbReference>
<gene>
    <name evidence="2" type="ORF">ACFQPF_16310</name>
</gene>
<dbReference type="Pfam" id="PF09860">
    <property type="entry name" value="DUF2087"/>
    <property type="match status" value="1"/>
</dbReference>
<protein>
    <submittedName>
        <fullName evidence="2">DUF2087 domain-containing protein</fullName>
    </submittedName>
</protein>
<keyword evidence="3" id="KW-1185">Reference proteome</keyword>
<feature type="domain" description="DUF2087" evidence="1">
    <location>
        <begin position="20"/>
        <end position="85"/>
    </location>
</feature>
<evidence type="ECO:0000313" key="2">
    <source>
        <dbReference type="EMBL" id="MFC7373205.1"/>
    </source>
</evidence>
<dbReference type="EMBL" id="JBHTCP010000050">
    <property type="protein sequence ID" value="MFC7373205.1"/>
    <property type="molecule type" value="Genomic_DNA"/>
</dbReference>
<evidence type="ECO:0000259" key="1">
    <source>
        <dbReference type="Pfam" id="PF09860"/>
    </source>
</evidence>
<organism evidence="2 3">
    <name type="scientific">Fictibacillus iocasae</name>
    <dbReference type="NCBI Taxonomy" id="2715437"/>
    <lineage>
        <taxon>Bacteria</taxon>
        <taxon>Bacillati</taxon>
        <taxon>Bacillota</taxon>
        <taxon>Bacilli</taxon>
        <taxon>Bacillales</taxon>
        <taxon>Fictibacillaceae</taxon>
        <taxon>Fictibacillus</taxon>
    </lineage>
</organism>
<dbReference type="InterPro" id="IPR018656">
    <property type="entry name" value="DUF2087"/>
</dbReference>
<reference evidence="3" key="1">
    <citation type="journal article" date="2019" name="Int. J. Syst. Evol. Microbiol.">
        <title>The Global Catalogue of Microorganisms (GCM) 10K type strain sequencing project: providing services to taxonomists for standard genome sequencing and annotation.</title>
        <authorList>
            <consortium name="The Broad Institute Genomics Platform"/>
            <consortium name="The Broad Institute Genome Sequencing Center for Infectious Disease"/>
            <person name="Wu L."/>
            <person name="Ma J."/>
        </authorList>
    </citation>
    <scope>NUCLEOTIDE SEQUENCE [LARGE SCALE GENOMIC DNA]</scope>
    <source>
        <strain evidence="3">NBRC 106396</strain>
    </source>
</reference>
<proteinExistence type="predicted"/>
<name>A0ABW2NTS8_9BACL</name>
<sequence>MEDLAFQDSIFRNFTKPDGRLKSMPSQKKKKLVVLEYLIQKLDPAKAYNEKDVNEFIKQFHEDFCTIRREFVINGFVTRENSVYTVNEKEKWNKWQDL</sequence>
<evidence type="ECO:0000313" key="3">
    <source>
        <dbReference type="Proteomes" id="UP001596549"/>
    </source>
</evidence>
<comment type="caution">
    <text evidence="2">The sequence shown here is derived from an EMBL/GenBank/DDBJ whole genome shotgun (WGS) entry which is preliminary data.</text>
</comment>
<dbReference type="RefSeq" id="WP_379750886.1">
    <property type="nucleotide sequence ID" value="NZ_JBHTCP010000050.1"/>
</dbReference>